<evidence type="ECO:0000259" key="4">
    <source>
        <dbReference type="SMART" id="SM00822"/>
    </source>
</evidence>
<comment type="similarity">
    <text evidence="1 3">Belongs to the short-chain dehydrogenases/reductases (SDR) family.</text>
</comment>
<evidence type="ECO:0000313" key="6">
    <source>
        <dbReference type="Proteomes" id="UP000663281"/>
    </source>
</evidence>
<protein>
    <submittedName>
        <fullName evidence="5">SDR family oxidoreductase</fullName>
    </submittedName>
</protein>
<dbReference type="RefSeq" id="WP_207324797.1">
    <property type="nucleotide sequence ID" value="NZ_CP071504.1"/>
</dbReference>
<dbReference type="KEGG" id="scyp:JYB88_16315"/>
<dbReference type="InterPro" id="IPR057326">
    <property type="entry name" value="KR_dom"/>
</dbReference>
<dbReference type="PROSITE" id="PS00061">
    <property type="entry name" value="ADH_SHORT"/>
    <property type="match status" value="1"/>
</dbReference>
<gene>
    <name evidence="5" type="ORF">JYB88_16315</name>
</gene>
<dbReference type="AlphaFoldDB" id="A0A975AKU5"/>
<dbReference type="PRINTS" id="PR00081">
    <property type="entry name" value="GDHRDH"/>
</dbReference>
<dbReference type="SMART" id="SM00822">
    <property type="entry name" value="PKS_KR"/>
    <property type="match status" value="1"/>
</dbReference>
<dbReference type="Pfam" id="PF00106">
    <property type="entry name" value="adh_short"/>
    <property type="match status" value="1"/>
</dbReference>
<dbReference type="GO" id="GO:0016491">
    <property type="term" value="F:oxidoreductase activity"/>
    <property type="evidence" value="ECO:0007669"/>
    <property type="project" value="UniProtKB-KW"/>
</dbReference>
<keyword evidence="6" id="KW-1185">Reference proteome</keyword>
<evidence type="ECO:0000313" key="5">
    <source>
        <dbReference type="EMBL" id="QSX29732.1"/>
    </source>
</evidence>
<dbReference type="InterPro" id="IPR002347">
    <property type="entry name" value="SDR_fam"/>
</dbReference>
<accession>A0A975AKU5</accession>
<dbReference type="InterPro" id="IPR036291">
    <property type="entry name" value="NAD(P)-bd_dom_sf"/>
</dbReference>
<proteinExistence type="inferred from homology"/>
<dbReference type="EMBL" id="CP071504">
    <property type="protein sequence ID" value="QSX29732.1"/>
    <property type="molecule type" value="Genomic_DNA"/>
</dbReference>
<dbReference type="PRINTS" id="PR00080">
    <property type="entry name" value="SDRFAMILY"/>
</dbReference>
<evidence type="ECO:0000256" key="3">
    <source>
        <dbReference type="RuleBase" id="RU000363"/>
    </source>
</evidence>
<evidence type="ECO:0000256" key="2">
    <source>
        <dbReference type="ARBA" id="ARBA00023002"/>
    </source>
</evidence>
<evidence type="ECO:0000256" key="1">
    <source>
        <dbReference type="ARBA" id="ARBA00006484"/>
    </source>
</evidence>
<dbReference type="SUPFAM" id="SSF51735">
    <property type="entry name" value="NAD(P)-binding Rossmann-fold domains"/>
    <property type="match status" value="1"/>
</dbReference>
<dbReference type="PANTHER" id="PTHR44196">
    <property type="entry name" value="DEHYDROGENASE/REDUCTASE SDR FAMILY MEMBER 7B"/>
    <property type="match status" value="1"/>
</dbReference>
<keyword evidence="2" id="KW-0560">Oxidoreductase</keyword>
<dbReference type="Proteomes" id="UP000663281">
    <property type="component" value="Chromosome"/>
</dbReference>
<dbReference type="PANTHER" id="PTHR44196:SF1">
    <property type="entry name" value="DEHYDROGENASE_REDUCTASE SDR FAMILY MEMBER 7B"/>
    <property type="match status" value="1"/>
</dbReference>
<feature type="domain" description="Ketoreductase" evidence="4">
    <location>
        <begin position="7"/>
        <end position="185"/>
    </location>
</feature>
<dbReference type="Gene3D" id="3.40.50.720">
    <property type="entry name" value="NAD(P)-binding Rossmann-like Domain"/>
    <property type="match status" value="1"/>
</dbReference>
<dbReference type="GO" id="GO:0016020">
    <property type="term" value="C:membrane"/>
    <property type="evidence" value="ECO:0007669"/>
    <property type="project" value="TreeGrafter"/>
</dbReference>
<dbReference type="NCBIfam" id="NF004825">
    <property type="entry name" value="PRK06181.1"/>
    <property type="match status" value="1"/>
</dbReference>
<dbReference type="InterPro" id="IPR020904">
    <property type="entry name" value="Sc_DH/Rdtase_CS"/>
</dbReference>
<organism evidence="5 6">
    <name type="scientific">Shewanella cyperi</name>
    <dbReference type="NCBI Taxonomy" id="2814292"/>
    <lineage>
        <taxon>Bacteria</taxon>
        <taxon>Pseudomonadati</taxon>
        <taxon>Pseudomonadota</taxon>
        <taxon>Gammaproteobacteria</taxon>
        <taxon>Alteromonadales</taxon>
        <taxon>Shewanellaceae</taxon>
        <taxon>Shewanella</taxon>
    </lineage>
</organism>
<reference evidence="5 6" key="1">
    <citation type="submission" date="2021-03" db="EMBL/GenBank/DDBJ databases">
        <title>Novel species identification of genus Shewanella.</title>
        <authorList>
            <person name="Liu G."/>
            <person name="Zhang Q."/>
        </authorList>
    </citation>
    <scope>NUCLEOTIDE SEQUENCE [LARGE SCALE GENOMIC DNA]</scope>
    <source>
        <strain evidence="5 6">FJAT-53726</strain>
    </source>
</reference>
<name>A0A975AKU5_9GAMM</name>
<sequence>MGDIKGKVILLTGASEGIGRALAKVLAREGARLLLTARNQDRLQSLLLELPKDCGAKIHAADLSLPLECEELVDVCLTRFGALDIVIHNAGMTMWTRFDELQDLSVLERVMRVNYFGPVYLTKAALPHLKASRGQLVAVASVAGLTGVPTRSGYAASKHALMGFFDSLRIELMDEGVAVTQICPDFVVSQIHKRALDAQGQPLGETPMQESRIISAEACAEMMLPAIANRQRLLITSWRGRLSRWLKLLAPELIDRLALKAISRGH</sequence>